<name>A0ABV2ATJ0_9EUKA</name>
<evidence type="ECO:0000313" key="1">
    <source>
        <dbReference type="EMBL" id="MES1922985.1"/>
    </source>
</evidence>
<protein>
    <submittedName>
        <fullName evidence="1">Uncharacterized protein</fullName>
    </submittedName>
</protein>
<reference evidence="1 2" key="1">
    <citation type="journal article" date="2024" name="BMC Biol.">
        <title>Comparative genomics of Ascetosporea gives new insight into the evolutionary basis for animal parasitism in Rhizaria.</title>
        <authorList>
            <person name="Hiltunen Thoren M."/>
            <person name="Onut-Brannstrom I."/>
            <person name="Alfjorden A."/>
            <person name="Peckova H."/>
            <person name="Swords F."/>
            <person name="Hooper C."/>
            <person name="Holzer A.S."/>
            <person name="Bass D."/>
            <person name="Burki F."/>
        </authorList>
    </citation>
    <scope>NUCLEOTIDE SEQUENCE [LARGE SCALE GENOMIC DNA]</scope>
    <source>
        <strain evidence="1">20-A016</strain>
    </source>
</reference>
<organism evidence="1 2">
    <name type="scientific">Bonamia ostreae</name>
    <dbReference type="NCBI Taxonomy" id="126728"/>
    <lineage>
        <taxon>Eukaryota</taxon>
        <taxon>Sar</taxon>
        <taxon>Rhizaria</taxon>
        <taxon>Endomyxa</taxon>
        <taxon>Ascetosporea</taxon>
        <taxon>Haplosporida</taxon>
        <taxon>Bonamia</taxon>
    </lineage>
</organism>
<sequence length="60" mass="6842">MHGVKEMEFFVMVACRGFPVQSVFVAVRVTRQYRGAAVQDMRHLSNRDGIVLNTIEKSQT</sequence>
<gene>
    <name evidence="1" type="ORF">MHBO_004517</name>
</gene>
<keyword evidence="2" id="KW-1185">Reference proteome</keyword>
<evidence type="ECO:0000313" key="2">
    <source>
        <dbReference type="Proteomes" id="UP001439008"/>
    </source>
</evidence>
<dbReference type="EMBL" id="JBDODL010004248">
    <property type="protein sequence ID" value="MES1922985.1"/>
    <property type="molecule type" value="Genomic_DNA"/>
</dbReference>
<proteinExistence type="predicted"/>
<dbReference type="Proteomes" id="UP001439008">
    <property type="component" value="Unassembled WGS sequence"/>
</dbReference>
<comment type="caution">
    <text evidence="1">The sequence shown here is derived from an EMBL/GenBank/DDBJ whole genome shotgun (WGS) entry which is preliminary data.</text>
</comment>
<accession>A0ABV2ATJ0</accession>